<accession>A0A0S3AMF1</accession>
<dbReference type="KEGG" id="nur:ATY38_14435"/>
<dbReference type="EMBL" id="QAOL01000072">
    <property type="protein sequence ID" value="PTQ77644.1"/>
    <property type="molecule type" value="Genomic_DNA"/>
</dbReference>
<evidence type="ECO:0000313" key="3">
    <source>
        <dbReference type="EMBL" id="SOD20880.1"/>
    </source>
</evidence>
<evidence type="ECO:0000313" key="6">
    <source>
        <dbReference type="Proteomes" id="UP000244110"/>
    </source>
</evidence>
<reference evidence="1 6" key="4">
    <citation type="submission" date="2018-04" db="EMBL/GenBank/DDBJ databases">
        <title>Active sludge and wastewater microbial communities from Klosterneuburg, Austria.</title>
        <authorList>
            <person name="Wagner M."/>
        </authorList>
    </citation>
    <scope>NUCLEOTIDE SEQUENCE [LARGE SCALE GENOMIC DNA]</scope>
    <source>
        <strain evidence="1 6">Nm4</strain>
    </source>
</reference>
<dbReference type="EMBL" id="FNLN01000011">
    <property type="protein sequence ID" value="SDT92771.1"/>
    <property type="molecule type" value="Genomic_DNA"/>
</dbReference>
<reference evidence="3 5" key="3">
    <citation type="submission" date="2017-09" db="EMBL/GenBank/DDBJ databases">
        <authorList>
            <person name="Ehlers B."/>
            <person name="Leendertz F.H."/>
        </authorList>
    </citation>
    <scope>NUCLEOTIDE SEQUENCE [LARGE SCALE GENOMIC DNA]</scope>
    <source>
        <strain evidence="3 5">Nm42</strain>
    </source>
</reference>
<proteinExistence type="predicted"/>
<evidence type="ECO:0000313" key="4">
    <source>
        <dbReference type="Proteomes" id="UP000182882"/>
    </source>
</evidence>
<dbReference type="EMBL" id="OCMU01000002">
    <property type="protein sequence ID" value="SOD20880.1"/>
    <property type="molecule type" value="Genomic_DNA"/>
</dbReference>
<dbReference type="RefSeq" id="WP_062559907.1">
    <property type="nucleotide sequence ID" value="NZ_CP013341.1"/>
</dbReference>
<protein>
    <submittedName>
        <fullName evidence="1">Uncharacterized protein</fullName>
    </submittedName>
</protein>
<evidence type="ECO:0000313" key="5">
    <source>
        <dbReference type="Proteomes" id="UP000219335"/>
    </source>
</evidence>
<evidence type="ECO:0000313" key="2">
    <source>
        <dbReference type="EMBL" id="SDT92771.1"/>
    </source>
</evidence>
<dbReference type="AlphaFoldDB" id="A0A0S3AMF1"/>
<dbReference type="Proteomes" id="UP000244110">
    <property type="component" value="Unassembled WGS sequence"/>
</dbReference>
<dbReference type="Proteomes" id="UP000219335">
    <property type="component" value="Unassembled WGS sequence"/>
</dbReference>
<gene>
    <name evidence="1" type="ORF">C8R28_10724</name>
    <name evidence="2" type="ORF">SAMN05216406_11136</name>
    <name evidence="3" type="ORF">SAMN06297164_2946</name>
</gene>
<organism evidence="1 6">
    <name type="scientific">Nitrosomonas ureae</name>
    <dbReference type="NCBI Taxonomy" id="44577"/>
    <lineage>
        <taxon>Bacteria</taxon>
        <taxon>Pseudomonadati</taxon>
        <taxon>Pseudomonadota</taxon>
        <taxon>Betaproteobacteria</taxon>
        <taxon>Nitrosomonadales</taxon>
        <taxon>Nitrosomonadaceae</taxon>
        <taxon>Nitrosomonas</taxon>
    </lineage>
</organism>
<reference evidence="4" key="1">
    <citation type="submission" date="2016-10" db="EMBL/GenBank/DDBJ databases">
        <authorList>
            <person name="Varghese N."/>
            <person name="Submissions S."/>
        </authorList>
    </citation>
    <scope>NUCLEOTIDE SEQUENCE [LARGE SCALE GENOMIC DNA]</scope>
    <source>
        <strain evidence="4">Nm10</strain>
    </source>
</reference>
<sequence>MFDSYGLQTLSSVNRSRQFVMIESVASFHIQNNIDLSSSILDLQFKTTRTAGSPTSDKSIASFSQKMEYSFG</sequence>
<keyword evidence="4" id="KW-1185">Reference proteome</keyword>
<name>A0A0S3AMF1_9PROT</name>
<reference evidence="2" key="2">
    <citation type="submission" date="2016-10" db="EMBL/GenBank/DDBJ databases">
        <authorList>
            <person name="de Groot N.N."/>
        </authorList>
    </citation>
    <scope>NUCLEOTIDE SEQUENCE [LARGE SCALE GENOMIC DNA]</scope>
    <source>
        <strain evidence="2">Nm10</strain>
    </source>
</reference>
<evidence type="ECO:0000313" key="1">
    <source>
        <dbReference type="EMBL" id="PTQ77644.1"/>
    </source>
</evidence>
<dbReference type="Proteomes" id="UP000182882">
    <property type="component" value="Unassembled WGS sequence"/>
</dbReference>